<evidence type="ECO:0000256" key="2">
    <source>
        <dbReference type="SAM" id="Phobius"/>
    </source>
</evidence>
<keyword evidence="2" id="KW-1133">Transmembrane helix</keyword>
<name>A0A1H6AHT5_9ACTN</name>
<evidence type="ECO:0000313" key="4">
    <source>
        <dbReference type="Proteomes" id="UP000236723"/>
    </source>
</evidence>
<organism evidence="3 4">
    <name type="scientific">Thermomonospora echinospora</name>
    <dbReference type="NCBI Taxonomy" id="1992"/>
    <lineage>
        <taxon>Bacteria</taxon>
        <taxon>Bacillati</taxon>
        <taxon>Actinomycetota</taxon>
        <taxon>Actinomycetes</taxon>
        <taxon>Streptosporangiales</taxon>
        <taxon>Thermomonosporaceae</taxon>
        <taxon>Thermomonospora</taxon>
    </lineage>
</organism>
<keyword evidence="2" id="KW-0812">Transmembrane</keyword>
<reference evidence="4" key="1">
    <citation type="submission" date="2016-10" db="EMBL/GenBank/DDBJ databases">
        <authorList>
            <person name="Varghese N."/>
            <person name="Submissions S."/>
        </authorList>
    </citation>
    <scope>NUCLEOTIDE SEQUENCE [LARGE SCALE GENOMIC DNA]</scope>
    <source>
        <strain evidence="4">DSM 43163</strain>
    </source>
</reference>
<feature type="transmembrane region" description="Helical" evidence="2">
    <location>
        <begin position="103"/>
        <end position="125"/>
    </location>
</feature>
<feature type="transmembrane region" description="Helical" evidence="2">
    <location>
        <begin position="38"/>
        <end position="55"/>
    </location>
</feature>
<dbReference type="RefSeq" id="WP_103938384.1">
    <property type="nucleotide sequence ID" value="NZ_FNVO01000005.1"/>
</dbReference>
<feature type="region of interest" description="Disordered" evidence="1">
    <location>
        <begin position="184"/>
        <end position="204"/>
    </location>
</feature>
<accession>A0A1H6AHT5</accession>
<evidence type="ECO:0000256" key="1">
    <source>
        <dbReference type="SAM" id="MobiDB-lite"/>
    </source>
</evidence>
<evidence type="ECO:0008006" key="5">
    <source>
        <dbReference type="Google" id="ProtNLM"/>
    </source>
</evidence>
<dbReference type="Proteomes" id="UP000236723">
    <property type="component" value="Unassembled WGS sequence"/>
</dbReference>
<evidence type="ECO:0000313" key="3">
    <source>
        <dbReference type="EMBL" id="SEG47714.1"/>
    </source>
</evidence>
<keyword evidence="2" id="KW-0472">Membrane</keyword>
<dbReference type="EMBL" id="FNVO01000005">
    <property type="protein sequence ID" value="SEG47714.1"/>
    <property type="molecule type" value="Genomic_DNA"/>
</dbReference>
<keyword evidence="4" id="KW-1185">Reference proteome</keyword>
<dbReference type="OrthoDB" id="5191668at2"/>
<proteinExistence type="predicted"/>
<gene>
    <name evidence="3" type="ORF">SAMN04489712_105436</name>
</gene>
<sequence length="204" mass="21432">MGLRSVVRWLRAAAFAASCAGLAAAGHLIGGGAVDPPTLLLGFLIIFVPGLLLTARERTLATILPAVALSQVVLHVLLTRSAAETAPAPFPDPAVAAPHHGGSPGLAMFLMHTVSVLVTAWWLEYGEARLCGLARQLALWVLRPLLLLIGYAAPGDPSRPSVWFWTRPRPVVAVLRHSVVGRGPPASGRPGTIRPPATALPVMR</sequence>
<dbReference type="AlphaFoldDB" id="A0A1H6AHT5"/>
<protein>
    <recommendedName>
        <fullName evidence="5">Integral membrane protein</fullName>
    </recommendedName>
</protein>
<feature type="transmembrane region" description="Helical" evidence="2">
    <location>
        <begin position="137"/>
        <end position="154"/>
    </location>
</feature>
<feature type="transmembrane region" description="Helical" evidence="2">
    <location>
        <begin position="62"/>
        <end position="83"/>
    </location>
</feature>